<dbReference type="AlphaFoldDB" id="X0RQL5"/>
<reference evidence="1" key="1">
    <citation type="journal article" date="2014" name="Front. Microbiol.">
        <title>High frequency of phylogenetically diverse reductive dehalogenase-homologous genes in deep subseafloor sedimentary metagenomes.</title>
        <authorList>
            <person name="Kawai M."/>
            <person name="Futagami T."/>
            <person name="Toyoda A."/>
            <person name="Takaki Y."/>
            <person name="Nishi S."/>
            <person name="Hori S."/>
            <person name="Arai W."/>
            <person name="Tsubouchi T."/>
            <person name="Morono Y."/>
            <person name="Uchiyama I."/>
            <person name="Ito T."/>
            <person name="Fujiyama A."/>
            <person name="Inagaki F."/>
            <person name="Takami H."/>
        </authorList>
    </citation>
    <scope>NUCLEOTIDE SEQUENCE</scope>
    <source>
        <strain evidence="1">Expedition CK06-06</strain>
    </source>
</reference>
<name>X0RQL5_9ZZZZ</name>
<protein>
    <submittedName>
        <fullName evidence="1">Uncharacterized protein</fullName>
    </submittedName>
</protein>
<accession>X0RQL5</accession>
<evidence type="ECO:0000313" key="1">
    <source>
        <dbReference type="EMBL" id="GAF71058.1"/>
    </source>
</evidence>
<comment type="caution">
    <text evidence="1">The sequence shown here is derived from an EMBL/GenBank/DDBJ whole genome shotgun (WGS) entry which is preliminary data.</text>
</comment>
<dbReference type="EMBL" id="BARS01009184">
    <property type="protein sequence ID" value="GAF71058.1"/>
    <property type="molecule type" value="Genomic_DNA"/>
</dbReference>
<gene>
    <name evidence="1" type="ORF">S01H1_17328</name>
</gene>
<feature type="non-terminal residue" evidence="1">
    <location>
        <position position="174"/>
    </location>
</feature>
<sequence>MAIASVISISLAAFGQQGISDSADTLRNKSKRVTLSEIEEFGVDPFNKAFRDLISGKHEHLLLDDLRKLGSFVVFDDSLQSGLNLALAALKMNSKDLTFRGDYINPDHYRFPYIDIYMYQPLRIIKFAEHKLRMRNFDELRSYSECFSYYGNLLQHESSIGMFTGAGREDFCNS</sequence>
<organism evidence="1">
    <name type="scientific">marine sediment metagenome</name>
    <dbReference type="NCBI Taxonomy" id="412755"/>
    <lineage>
        <taxon>unclassified sequences</taxon>
        <taxon>metagenomes</taxon>
        <taxon>ecological metagenomes</taxon>
    </lineage>
</organism>
<proteinExistence type="predicted"/>